<feature type="non-terminal residue" evidence="2">
    <location>
        <position position="158"/>
    </location>
</feature>
<reference evidence="2" key="1">
    <citation type="submission" date="2020-04" db="EMBL/GenBank/DDBJ databases">
        <authorList>
            <person name="Alioto T."/>
            <person name="Alioto T."/>
            <person name="Gomez Garrido J."/>
        </authorList>
    </citation>
    <scope>NUCLEOTIDE SEQUENCE</scope>
    <source>
        <strain evidence="2">A484AB</strain>
    </source>
</reference>
<proteinExistence type="predicted"/>
<feature type="compositionally biased region" description="Acidic residues" evidence="1">
    <location>
        <begin position="19"/>
        <end position="28"/>
    </location>
</feature>
<evidence type="ECO:0000313" key="3">
    <source>
        <dbReference type="Proteomes" id="UP001152795"/>
    </source>
</evidence>
<organism evidence="2 3">
    <name type="scientific">Paramuricea clavata</name>
    <name type="common">Red gorgonian</name>
    <name type="synonym">Violescent sea-whip</name>
    <dbReference type="NCBI Taxonomy" id="317549"/>
    <lineage>
        <taxon>Eukaryota</taxon>
        <taxon>Metazoa</taxon>
        <taxon>Cnidaria</taxon>
        <taxon>Anthozoa</taxon>
        <taxon>Octocorallia</taxon>
        <taxon>Malacalcyonacea</taxon>
        <taxon>Plexauridae</taxon>
        <taxon>Paramuricea</taxon>
    </lineage>
</organism>
<feature type="compositionally biased region" description="Basic and acidic residues" evidence="1">
    <location>
        <begin position="34"/>
        <end position="58"/>
    </location>
</feature>
<dbReference type="EMBL" id="CACRXK020026445">
    <property type="protein sequence ID" value="CAB4040201.1"/>
    <property type="molecule type" value="Genomic_DNA"/>
</dbReference>
<evidence type="ECO:0000256" key="1">
    <source>
        <dbReference type="SAM" id="MobiDB-lite"/>
    </source>
</evidence>
<evidence type="ECO:0000313" key="2">
    <source>
        <dbReference type="EMBL" id="CAB4040201.1"/>
    </source>
</evidence>
<accession>A0A6S7K9T3</accession>
<protein>
    <submittedName>
        <fullName evidence="2">Uncharacterized protein</fullName>
    </submittedName>
</protein>
<dbReference type="Proteomes" id="UP001152795">
    <property type="component" value="Unassembled WGS sequence"/>
</dbReference>
<sequence>EEKFLRLTREELHHELLIEIDESEDENAESIPPEAKDRSCRMLQEKGNRQSQTRERKNPAVLVKIGNAPTRLVPVTLMETDEVAGTVSELSIESSEYCSEPDSDDDQIQPVMVINTDENESTGSLSREEFDFMDNNQSIVSDEPINRKGCLLYIDRNA</sequence>
<keyword evidence="3" id="KW-1185">Reference proteome</keyword>
<gene>
    <name evidence="2" type="ORF">PACLA_8A062395</name>
</gene>
<dbReference type="AlphaFoldDB" id="A0A6S7K9T3"/>
<name>A0A6S7K9T3_PARCT</name>
<feature type="region of interest" description="Disordered" evidence="1">
    <location>
        <begin position="19"/>
        <end position="58"/>
    </location>
</feature>
<comment type="caution">
    <text evidence="2">The sequence shown here is derived from an EMBL/GenBank/DDBJ whole genome shotgun (WGS) entry which is preliminary data.</text>
</comment>